<comment type="caution">
    <text evidence="2">The sequence shown here is derived from an EMBL/GenBank/DDBJ whole genome shotgun (WGS) entry which is preliminary data.</text>
</comment>
<name>A0A392PDZ4_9FABA</name>
<reference evidence="2 3" key="1">
    <citation type="journal article" date="2018" name="Front. Plant Sci.">
        <title>Red Clover (Trifolium pratense) and Zigzag Clover (T. medium) - A Picture of Genomic Similarities and Differences.</title>
        <authorList>
            <person name="Dluhosova J."/>
            <person name="Istvanek J."/>
            <person name="Nedelnik J."/>
            <person name="Repkova J."/>
        </authorList>
    </citation>
    <scope>NUCLEOTIDE SEQUENCE [LARGE SCALE GENOMIC DNA]</scope>
    <source>
        <strain evidence="3">cv. 10/8</strain>
        <tissue evidence="2">Leaf</tissue>
    </source>
</reference>
<dbReference type="Proteomes" id="UP000265520">
    <property type="component" value="Unassembled WGS sequence"/>
</dbReference>
<organism evidence="2 3">
    <name type="scientific">Trifolium medium</name>
    <dbReference type="NCBI Taxonomy" id="97028"/>
    <lineage>
        <taxon>Eukaryota</taxon>
        <taxon>Viridiplantae</taxon>
        <taxon>Streptophyta</taxon>
        <taxon>Embryophyta</taxon>
        <taxon>Tracheophyta</taxon>
        <taxon>Spermatophyta</taxon>
        <taxon>Magnoliopsida</taxon>
        <taxon>eudicotyledons</taxon>
        <taxon>Gunneridae</taxon>
        <taxon>Pentapetalae</taxon>
        <taxon>rosids</taxon>
        <taxon>fabids</taxon>
        <taxon>Fabales</taxon>
        <taxon>Fabaceae</taxon>
        <taxon>Papilionoideae</taxon>
        <taxon>50 kb inversion clade</taxon>
        <taxon>NPAAA clade</taxon>
        <taxon>Hologalegina</taxon>
        <taxon>IRL clade</taxon>
        <taxon>Trifolieae</taxon>
        <taxon>Trifolium</taxon>
    </lineage>
</organism>
<evidence type="ECO:0000313" key="3">
    <source>
        <dbReference type="Proteomes" id="UP000265520"/>
    </source>
</evidence>
<proteinExistence type="predicted"/>
<feature type="non-terminal residue" evidence="2">
    <location>
        <position position="1"/>
    </location>
</feature>
<accession>A0A392PDZ4</accession>
<sequence>KLFMELLLEENSIPKETNPPLVFKSSKASPLNSGGGMADQEQGGVFIHLSEFPTSTSSCHR</sequence>
<dbReference type="AlphaFoldDB" id="A0A392PDZ4"/>
<protein>
    <submittedName>
        <fullName evidence="2">Uncharacterized protein</fullName>
    </submittedName>
</protein>
<dbReference type="EMBL" id="LXQA010073556">
    <property type="protein sequence ID" value="MCI09690.1"/>
    <property type="molecule type" value="Genomic_DNA"/>
</dbReference>
<feature type="region of interest" description="Disordered" evidence="1">
    <location>
        <begin position="15"/>
        <end position="40"/>
    </location>
</feature>
<evidence type="ECO:0000256" key="1">
    <source>
        <dbReference type="SAM" id="MobiDB-lite"/>
    </source>
</evidence>
<keyword evidence="3" id="KW-1185">Reference proteome</keyword>
<evidence type="ECO:0000313" key="2">
    <source>
        <dbReference type="EMBL" id="MCI09690.1"/>
    </source>
</evidence>